<feature type="region of interest" description="Disordered" evidence="5">
    <location>
        <begin position="1"/>
        <end position="267"/>
    </location>
</feature>
<dbReference type="EMBL" id="OZ037953">
    <property type="protein sequence ID" value="CAL1697934.1"/>
    <property type="molecule type" value="Genomic_DNA"/>
</dbReference>
<dbReference type="CDD" id="cd18793">
    <property type="entry name" value="SF2_C_SNF"/>
    <property type="match status" value="1"/>
</dbReference>
<evidence type="ECO:0000259" key="7">
    <source>
        <dbReference type="PROSITE" id="PS51194"/>
    </source>
</evidence>
<feature type="domain" description="Helicase C-terminal" evidence="7">
    <location>
        <begin position="693"/>
        <end position="848"/>
    </location>
</feature>
<dbReference type="Pfam" id="PF00271">
    <property type="entry name" value="Helicase_C"/>
    <property type="match status" value="1"/>
</dbReference>
<feature type="compositionally biased region" description="Basic residues" evidence="5">
    <location>
        <begin position="47"/>
        <end position="57"/>
    </location>
</feature>
<feature type="compositionally biased region" description="Basic and acidic residues" evidence="5">
    <location>
        <begin position="981"/>
        <end position="991"/>
    </location>
</feature>
<feature type="compositionally biased region" description="Basic and acidic residues" evidence="5">
    <location>
        <begin position="163"/>
        <end position="172"/>
    </location>
</feature>
<feature type="compositionally biased region" description="Low complexity" evidence="5">
    <location>
        <begin position="173"/>
        <end position="188"/>
    </location>
</feature>
<evidence type="ECO:0000256" key="2">
    <source>
        <dbReference type="ARBA" id="ARBA00022741"/>
    </source>
</evidence>
<dbReference type="InterPro" id="IPR001650">
    <property type="entry name" value="Helicase_C-like"/>
</dbReference>
<feature type="compositionally biased region" description="Acidic residues" evidence="5">
    <location>
        <begin position="120"/>
        <end position="157"/>
    </location>
</feature>
<dbReference type="PANTHER" id="PTHR45629:SF7">
    <property type="entry name" value="DNA EXCISION REPAIR PROTEIN ERCC-6-RELATED"/>
    <property type="match status" value="1"/>
</dbReference>
<dbReference type="Gene3D" id="3.40.50.300">
    <property type="entry name" value="P-loop containing nucleotide triphosphate hydrolases"/>
    <property type="match status" value="1"/>
</dbReference>
<dbReference type="InterPro" id="IPR014001">
    <property type="entry name" value="Helicase_ATP-bd"/>
</dbReference>
<feature type="region of interest" description="Disordered" evidence="5">
    <location>
        <begin position="1053"/>
        <end position="1078"/>
    </location>
</feature>
<protein>
    <submittedName>
        <fullName evidence="8">Uncharacterized protein</fullName>
    </submittedName>
</protein>
<feature type="compositionally biased region" description="Acidic residues" evidence="5">
    <location>
        <begin position="202"/>
        <end position="214"/>
    </location>
</feature>
<comment type="subcellular location">
    <subcellularLocation>
        <location evidence="1">Nucleus</location>
    </subcellularLocation>
</comment>
<evidence type="ECO:0000256" key="5">
    <source>
        <dbReference type="SAM" id="MobiDB-lite"/>
    </source>
</evidence>
<dbReference type="SUPFAM" id="SSF52540">
    <property type="entry name" value="P-loop containing nucleoside triphosphate hydrolases"/>
    <property type="match status" value="2"/>
</dbReference>
<evidence type="ECO:0000259" key="6">
    <source>
        <dbReference type="PROSITE" id="PS51192"/>
    </source>
</evidence>
<feature type="compositionally biased region" description="Acidic residues" evidence="5">
    <location>
        <begin position="244"/>
        <end position="266"/>
    </location>
</feature>
<evidence type="ECO:0000256" key="3">
    <source>
        <dbReference type="ARBA" id="ARBA00022801"/>
    </source>
</evidence>
<dbReference type="InterPro" id="IPR050496">
    <property type="entry name" value="SNF2_RAD54_helicase_repair"/>
</dbReference>
<dbReference type="PROSITE" id="PS51194">
    <property type="entry name" value="HELICASE_CTER"/>
    <property type="match status" value="1"/>
</dbReference>
<keyword evidence="9" id="KW-1185">Reference proteome</keyword>
<dbReference type="SMART" id="SM00487">
    <property type="entry name" value="DEXDc"/>
    <property type="match status" value="1"/>
</dbReference>
<dbReference type="SMART" id="SM00490">
    <property type="entry name" value="HELICc"/>
    <property type="match status" value="1"/>
</dbReference>
<keyword evidence="2" id="KW-0547">Nucleotide-binding</keyword>
<feature type="compositionally biased region" description="Basic and acidic residues" evidence="5">
    <location>
        <begin position="189"/>
        <end position="200"/>
    </location>
</feature>
<proteinExistence type="predicted"/>
<evidence type="ECO:0000313" key="8">
    <source>
        <dbReference type="EMBL" id="CAL1697934.1"/>
    </source>
</evidence>
<dbReference type="Gene3D" id="3.40.50.10810">
    <property type="entry name" value="Tandem AAA-ATPase domain"/>
    <property type="match status" value="1"/>
</dbReference>
<feature type="compositionally biased region" description="Basic and acidic residues" evidence="5">
    <location>
        <begin position="1053"/>
        <end position="1072"/>
    </location>
</feature>
<dbReference type="PROSITE" id="PS51192">
    <property type="entry name" value="HELICASE_ATP_BIND_1"/>
    <property type="match status" value="1"/>
</dbReference>
<gene>
    <name evidence="8" type="ORF">GFSPODELE1_LOCUS1921</name>
</gene>
<keyword evidence="3" id="KW-0378">Hydrolase</keyword>
<feature type="region of interest" description="Disordered" evidence="5">
    <location>
        <begin position="981"/>
        <end position="1025"/>
    </location>
</feature>
<sequence length="1078" mass="122416">MAPKPQTPPNKRGFKVDRPFVHSTPIPLEPDSDSDFNPGAVSVSPPKVKKRKATRRKGTGEGPSTSRPRGRKRRIEALSGIRGGIREKKEQSDSSGLGQRQKAFAAYFQELDLQSASEGENADGEEEDDIENIDKDTEDEDEEENEEKDEEEDEDDGYASANESRHGKDEVAASRAASISSTSRTVISRVEEASQQKTADDSVTESETEPEDEPPPQLMMGSKRKIIDEVSPSVAVKKARTDEPVGDDSVTEPESETEPESDEDYLPEFSLDPRPAFEKPKGQRILPPFYLEEDKSVKVPAWFNTFLRDYQRDGIKFFYDRFKQGRGGLLGDDMGLGKTIQIIGFLLAIMHKYGDERDSDRRYKHVSKLQDGDSWKKHRKLAPANETWPTALIIAPSSVVGNWEREFQKWGYFEVGNYSGSDKDYVLKNFNMGRLDVLLMSFETALRDIELLYDLAASVIIVDEAHRVKNPRAKSTIAFHRFECPVRFGLTGTAIQNSYSELWNIINWTHPGCVGSKKQWEGYVDRPLTKGQSKSASAEERLQAVLVARILKDKVLPDNFLRRTKSIIKDQLPEKIDEVVFCPLTLQQIEVYKRILSSKQVQDLVRKDEPCECGSRAKRKDCCHPYEKGALFKFVSALIKVSNHLALVLPSPSDSSEQIARNRELADIAFPHGRTPKFGPAMLVPDFCGKWMILQKLLEQWRKDPLNKVLIFTKSVKLLDMLDFHLKTKGLGFLRLEGKTPPSERMPMIDRFHEDPDVFIFLVSTLAGGTGLNLTGANKVVIFDPNWNPAHDLQAMDRAYRYGQTRNVSVYRLLAAGSIEELIYARQVYKQQQMAVGYNASLQTRYFEGVQGEKTKQGELFGIKNLFKLHEDTLATKMTIERATMTDLNWALAHMESKSKRRIADGVVDLVREAKPKGEKEYDDLDGLELLLFDESAPDAGQDDIHRILNDIGVDYTHRNEHLIKSNAIEERRVQALLEEKKKAKQQAKERAKQRKSPTAKDESPQPSWPPKRRHHKPPMTAEQKLQARQMAMIDLGIISSIDDVKTFAQEFTRKSEEEQRTLLSRLDERSKQMQKGK</sequence>
<dbReference type="PANTHER" id="PTHR45629">
    <property type="entry name" value="SNF2/RAD54 FAMILY MEMBER"/>
    <property type="match status" value="1"/>
</dbReference>
<dbReference type="Proteomes" id="UP001497453">
    <property type="component" value="Chromosome 10"/>
</dbReference>
<dbReference type="InterPro" id="IPR038718">
    <property type="entry name" value="SNF2-like_sf"/>
</dbReference>
<organism evidence="8 9">
    <name type="scientific">Somion occarium</name>
    <dbReference type="NCBI Taxonomy" id="3059160"/>
    <lineage>
        <taxon>Eukaryota</taxon>
        <taxon>Fungi</taxon>
        <taxon>Dikarya</taxon>
        <taxon>Basidiomycota</taxon>
        <taxon>Agaricomycotina</taxon>
        <taxon>Agaricomycetes</taxon>
        <taxon>Polyporales</taxon>
        <taxon>Cerrenaceae</taxon>
        <taxon>Somion</taxon>
    </lineage>
</organism>
<dbReference type="Pfam" id="PF00176">
    <property type="entry name" value="SNF2-rel_dom"/>
    <property type="match status" value="1"/>
</dbReference>
<reference evidence="9" key="1">
    <citation type="submission" date="2024-04" db="EMBL/GenBank/DDBJ databases">
        <authorList>
            <person name="Shaw F."/>
            <person name="Minotto A."/>
        </authorList>
    </citation>
    <scope>NUCLEOTIDE SEQUENCE [LARGE SCALE GENOMIC DNA]</scope>
</reference>
<keyword evidence="4" id="KW-0067">ATP-binding</keyword>
<dbReference type="InterPro" id="IPR049730">
    <property type="entry name" value="SNF2/RAD54-like_C"/>
</dbReference>
<dbReference type="InterPro" id="IPR027417">
    <property type="entry name" value="P-loop_NTPase"/>
</dbReference>
<feature type="domain" description="Helicase ATP-binding" evidence="6">
    <location>
        <begin position="319"/>
        <end position="512"/>
    </location>
</feature>
<dbReference type="InterPro" id="IPR000330">
    <property type="entry name" value="SNF2_N"/>
</dbReference>
<evidence type="ECO:0000313" key="9">
    <source>
        <dbReference type="Proteomes" id="UP001497453"/>
    </source>
</evidence>
<dbReference type="InterPro" id="IPR002464">
    <property type="entry name" value="DNA/RNA_helicase_DEAH_CS"/>
</dbReference>
<accession>A0ABP1CTD2</accession>
<dbReference type="PROSITE" id="PS00690">
    <property type="entry name" value="DEAH_ATP_HELICASE"/>
    <property type="match status" value="1"/>
</dbReference>
<evidence type="ECO:0000256" key="4">
    <source>
        <dbReference type="ARBA" id="ARBA00022840"/>
    </source>
</evidence>
<evidence type="ECO:0000256" key="1">
    <source>
        <dbReference type="ARBA" id="ARBA00004123"/>
    </source>
</evidence>
<name>A0ABP1CTD2_9APHY</name>